<feature type="compositionally biased region" description="Basic and acidic residues" evidence="1">
    <location>
        <begin position="111"/>
        <end position="127"/>
    </location>
</feature>
<sequence length="217" mass="22490">MSEHASSDGFEAAAEGQALLPSMDLEVARQAEEISDTPGMGMAAAASELADQPPLIILSLLTALGGAAAGNRRLARTGIRMLAAHGLATLAKDLIKNRVDRSRPFKAASSGRHEFRPGQSDRKEDRSFPSGHSAGGIAVARAIGREYPAVGRPASAAALLAAAIQVPREAHYASDVLAGLAIGAVSEAVVDIAFGKLGEEPERAIARQADKLLRNPD</sequence>
<keyword evidence="4" id="KW-1185">Reference proteome</keyword>
<feature type="domain" description="Phosphatidic acid phosphatase type 2/haloperoxidase" evidence="2">
    <location>
        <begin position="77"/>
        <end position="191"/>
    </location>
</feature>
<dbReference type="SUPFAM" id="SSF48317">
    <property type="entry name" value="Acid phosphatase/Vanadium-dependent haloperoxidase"/>
    <property type="match status" value="1"/>
</dbReference>
<dbReference type="EMBL" id="NFZT01000001">
    <property type="protein sequence ID" value="OWV32083.1"/>
    <property type="molecule type" value="Genomic_DNA"/>
</dbReference>
<reference evidence="4" key="1">
    <citation type="submission" date="2017-05" db="EMBL/GenBank/DDBJ databases">
        <authorList>
            <person name="Lin X."/>
        </authorList>
    </citation>
    <scope>NUCLEOTIDE SEQUENCE [LARGE SCALE GENOMIC DNA]</scope>
    <source>
        <strain evidence="4">JLT2012</strain>
    </source>
</reference>
<proteinExistence type="predicted"/>
<comment type="caution">
    <text evidence="3">The sequence shown here is derived from an EMBL/GenBank/DDBJ whole genome shotgun (WGS) entry which is preliminary data.</text>
</comment>
<evidence type="ECO:0000313" key="4">
    <source>
        <dbReference type="Proteomes" id="UP000198462"/>
    </source>
</evidence>
<evidence type="ECO:0000259" key="2">
    <source>
        <dbReference type="SMART" id="SM00014"/>
    </source>
</evidence>
<dbReference type="Gene3D" id="1.20.144.10">
    <property type="entry name" value="Phosphatidic acid phosphatase type 2/haloperoxidase"/>
    <property type="match status" value="1"/>
</dbReference>
<gene>
    <name evidence="3" type="ORF">B5C34_00515</name>
</gene>
<protein>
    <recommendedName>
        <fullName evidence="2">Phosphatidic acid phosphatase type 2/haloperoxidase domain-containing protein</fullName>
    </recommendedName>
</protein>
<name>A0A219B1T2_9SPHN</name>
<accession>A0A219B1T2</accession>
<dbReference type="AlphaFoldDB" id="A0A219B1T2"/>
<dbReference type="Pfam" id="PF01569">
    <property type="entry name" value="PAP2"/>
    <property type="match status" value="1"/>
</dbReference>
<dbReference type="SMART" id="SM00014">
    <property type="entry name" value="acidPPc"/>
    <property type="match status" value="1"/>
</dbReference>
<dbReference type="RefSeq" id="WP_088710881.1">
    <property type="nucleotide sequence ID" value="NZ_NFZT01000001.1"/>
</dbReference>
<dbReference type="InterPro" id="IPR036938">
    <property type="entry name" value="PAP2/HPO_sf"/>
</dbReference>
<evidence type="ECO:0000313" key="3">
    <source>
        <dbReference type="EMBL" id="OWV32083.1"/>
    </source>
</evidence>
<dbReference type="InterPro" id="IPR000326">
    <property type="entry name" value="PAP2/HPO"/>
</dbReference>
<organism evidence="3 4">
    <name type="scientific">Pacificimonas flava</name>
    <dbReference type="NCBI Taxonomy" id="1234595"/>
    <lineage>
        <taxon>Bacteria</taxon>
        <taxon>Pseudomonadati</taxon>
        <taxon>Pseudomonadota</taxon>
        <taxon>Alphaproteobacteria</taxon>
        <taxon>Sphingomonadales</taxon>
        <taxon>Sphingosinicellaceae</taxon>
        <taxon>Pacificimonas</taxon>
    </lineage>
</organism>
<evidence type="ECO:0000256" key="1">
    <source>
        <dbReference type="SAM" id="MobiDB-lite"/>
    </source>
</evidence>
<dbReference type="OrthoDB" id="8004717at2"/>
<dbReference type="Proteomes" id="UP000198462">
    <property type="component" value="Unassembled WGS sequence"/>
</dbReference>
<feature type="region of interest" description="Disordered" evidence="1">
    <location>
        <begin position="105"/>
        <end position="133"/>
    </location>
</feature>